<proteinExistence type="predicted"/>
<name>A0A128EHX9_9BACT</name>
<protein>
    <submittedName>
        <fullName evidence="1">Uncharacterized protein</fullName>
    </submittedName>
</protein>
<keyword evidence="2" id="KW-1185">Reference proteome</keyword>
<dbReference type="AlphaFoldDB" id="A0A128EHX9"/>
<dbReference type="EMBL" id="FIZP01000005">
    <property type="protein sequence ID" value="CZE47962.1"/>
    <property type="molecule type" value="Genomic_DNA"/>
</dbReference>
<organism evidence="1 2">
    <name type="scientific">Campylobacter geochelonis</name>
    <dbReference type="NCBI Taxonomy" id="1780362"/>
    <lineage>
        <taxon>Bacteria</taxon>
        <taxon>Pseudomonadati</taxon>
        <taxon>Campylobacterota</taxon>
        <taxon>Epsilonproteobacteria</taxon>
        <taxon>Campylobacterales</taxon>
        <taxon>Campylobacteraceae</taxon>
        <taxon>Campylobacter</taxon>
    </lineage>
</organism>
<dbReference type="RefSeq" id="WP_075540261.1">
    <property type="nucleotide sequence ID" value="NZ_CP053844.1"/>
</dbReference>
<dbReference type="Proteomes" id="UP000069632">
    <property type="component" value="Unassembled WGS sequence"/>
</dbReference>
<evidence type="ECO:0000313" key="1">
    <source>
        <dbReference type="EMBL" id="CZE47962.1"/>
    </source>
</evidence>
<sequence>MFLNVTCAAFLLFTLVVIMLNLTHFCATRFILQTQNSHLKFVYKKRLDNPVAVIISAIKHFKISKKGR</sequence>
<accession>A0A128EHX9</accession>
<reference evidence="1 2" key="1">
    <citation type="submission" date="2016-02" db="EMBL/GenBank/DDBJ databases">
        <authorList>
            <consortium name="Pathogen Informatics"/>
        </authorList>
    </citation>
    <scope>NUCLEOTIDE SEQUENCE [LARGE SCALE GENOMIC DNA]</scope>
    <source>
        <strain evidence="1 2">RC20</strain>
    </source>
</reference>
<evidence type="ECO:0000313" key="2">
    <source>
        <dbReference type="Proteomes" id="UP000069632"/>
    </source>
</evidence>
<gene>
    <name evidence="1" type="ORF">ERS672216_01157</name>
</gene>